<dbReference type="AlphaFoldDB" id="J7QJU5"/>
<dbReference type="SUPFAM" id="SSF52058">
    <property type="entry name" value="L domain-like"/>
    <property type="match status" value="1"/>
</dbReference>
<sequence length="131" mass="14565">MFAAKMDVWISELLMVLCVLCLTDVNGARLACYSSLTLGKPCDCNLESTRPTVTCRSKGLTEVVVGIPSNIVVLDLSSNAITEIREDAFLNLEKLQTLFLMNNNIESIHPKAFRNMFNLKLIVLNKNKLTS</sequence>
<keyword evidence="3" id="KW-0677">Repeat</keyword>
<dbReference type="InterPro" id="IPR032675">
    <property type="entry name" value="LRR_dom_sf"/>
</dbReference>
<dbReference type="PANTHER" id="PTHR24369">
    <property type="entry name" value="ANTIGEN BSP, PUTATIVE-RELATED"/>
    <property type="match status" value="1"/>
</dbReference>
<accession>J7QJU5</accession>
<feature type="signal peptide" evidence="4">
    <location>
        <begin position="1"/>
        <end position="27"/>
    </location>
</feature>
<evidence type="ECO:0000256" key="1">
    <source>
        <dbReference type="ARBA" id="ARBA00022614"/>
    </source>
</evidence>
<name>J7QJU5_PATVU</name>
<evidence type="ECO:0000256" key="2">
    <source>
        <dbReference type="ARBA" id="ARBA00022729"/>
    </source>
</evidence>
<reference evidence="5" key="1">
    <citation type="journal article" date="2012" name="Mar. Biotechnol.">
        <title>Analysis of a deep transcriptome from the mantle tissue of Patella vulgata Linnaeus (Mollusca: Gastropoda: Patellidae) reveals candidate biomineralising genes.</title>
        <authorList>
            <person name="Werner G.D."/>
            <person name="Gemmell P."/>
            <person name="Grosser S."/>
            <person name="Hamer R."/>
            <person name="Shimeld S.M."/>
        </authorList>
    </citation>
    <scope>NUCLEOTIDE SEQUENCE</scope>
    <source>
        <tissue evidence="5">Mantle</tissue>
    </source>
</reference>
<gene>
    <name evidence="5" type="primary">slrp</name>
</gene>
<organism evidence="5">
    <name type="scientific">Patella vulgata</name>
    <name type="common">Common limpet</name>
    <dbReference type="NCBI Taxonomy" id="6465"/>
    <lineage>
        <taxon>Eukaryota</taxon>
        <taxon>Metazoa</taxon>
        <taxon>Spiralia</taxon>
        <taxon>Lophotrochozoa</taxon>
        <taxon>Mollusca</taxon>
        <taxon>Gastropoda</taxon>
        <taxon>Patellogastropoda</taxon>
        <taxon>Patelloidea</taxon>
        <taxon>Patellidae</taxon>
        <taxon>Patella</taxon>
    </lineage>
</organism>
<proteinExistence type="evidence at transcript level"/>
<evidence type="ECO:0000256" key="3">
    <source>
        <dbReference type="ARBA" id="ARBA00022737"/>
    </source>
</evidence>
<dbReference type="InterPro" id="IPR050541">
    <property type="entry name" value="LRR_TM_domain-containing"/>
</dbReference>
<feature type="non-terminal residue" evidence="5">
    <location>
        <position position="131"/>
    </location>
</feature>
<dbReference type="InterPro" id="IPR003591">
    <property type="entry name" value="Leu-rich_rpt_typical-subtyp"/>
</dbReference>
<evidence type="ECO:0000313" key="5">
    <source>
        <dbReference type="EMBL" id="CCJ09604.1"/>
    </source>
</evidence>
<dbReference type="GO" id="GO:0005886">
    <property type="term" value="C:plasma membrane"/>
    <property type="evidence" value="ECO:0007669"/>
    <property type="project" value="TreeGrafter"/>
</dbReference>
<dbReference type="PROSITE" id="PS51450">
    <property type="entry name" value="LRR"/>
    <property type="match status" value="2"/>
</dbReference>
<keyword evidence="2 4" id="KW-0732">Signal</keyword>
<dbReference type="PANTHER" id="PTHR24369:SF210">
    <property type="entry name" value="CHAOPTIN-RELATED"/>
    <property type="match status" value="1"/>
</dbReference>
<dbReference type="InterPro" id="IPR001611">
    <property type="entry name" value="Leu-rich_rpt"/>
</dbReference>
<feature type="chain" id="PRO_5003795395" evidence="4">
    <location>
        <begin position="28"/>
        <end position="131"/>
    </location>
</feature>
<protein>
    <submittedName>
        <fullName evidence="5">SLRP protein</fullName>
    </submittedName>
</protein>
<reference evidence="5" key="2">
    <citation type="submission" date="2012-07" db="EMBL/GenBank/DDBJ databases">
        <authorList>
            <person name="Shimeld S."/>
        </authorList>
    </citation>
    <scope>NUCLEOTIDE SEQUENCE</scope>
    <source>
        <tissue evidence="5">Mantle</tissue>
    </source>
</reference>
<evidence type="ECO:0000256" key="4">
    <source>
        <dbReference type="SAM" id="SignalP"/>
    </source>
</evidence>
<dbReference type="EMBL" id="HE962384">
    <property type="protein sequence ID" value="CCJ09604.1"/>
    <property type="molecule type" value="mRNA"/>
</dbReference>
<dbReference type="Gene3D" id="3.80.10.10">
    <property type="entry name" value="Ribonuclease Inhibitor"/>
    <property type="match status" value="1"/>
</dbReference>
<keyword evidence="1" id="KW-0433">Leucine-rich repeat</keyword>
<dbReference type="Pfam" id="PF13855">
    <property type="entry name" value="LRR_8"/>
    <property type="match status" value="1"/>
</dbReference>
<dbReference type="SMART" id="SM00369">
    <property type="entry name" value="LRR_TYP"/>
    <property type="match status" value="2"/>
</dbReference>